<accession>A0AAW2TPJ2</accession>
<gene>
    <name evidence="1" type="ORF">Slati_3979100</name>
</gene>
<comment type="caution">
    <text evidence="1">The sequence shown here is derived from an EMBL/GenBank/DDBJ whole genome shotgun (WGS) entry which is preliminary data.</text>
</comment>
<protein>
    <submittedName>
        <fullName evidence="1">Benzyl alcohol O-benzoyltransferase</fullName>
    </submittedName>
</protein>
<organism evidence="1">
    <name type="scientific">Sesamum latifolium</name>
    <dbReference type="NCBI Taxonomy" id="2727402"/>
    <lineage>
        <taxon>Eukaryota</taxon>
        <taxon>Viridiplantae</taxon>
        <taxon>Streptophyta</taxon>
        <taxon>Embryophyta</taxon>
        <taxon>Tracheophyta</taxon>
        <taxon>Spermatophyta</taxon>
        <taxon>Magnoliopsida</taxon>
        <taxon>eudicotyledons</taxon>
        <taxon>Gunneridae</taxon>
        <taxon>Pentapetalae</taxon>
        <taxon>asterids</taxon>
        <taxon>lamiids</taxon>
        <taxon>Lamiales</taxon>
        <taxon>Pedaliaceae</taxon>
        <taxon>Sesamum</taxon>
    </lineage>
</organism>
<sequence length="104" mass="11678">MSAVGELTHGAKIPSVQPVWRRDLLSARDPPHIFCTHHEYDEVPNAEGTLIPPDDMVYRSFFFDEAEIFSFLPAPPSAPPSLLHLRTPNSLPLALPYNRDLSRS</sequence>
<evidence type="ECO:0000313" key="1">
    <source>
        <dbReference type="EMBL" id="KAL0406652.1"/>
    </source>
</evidence>
<reference evidence="1" key="1">
    <citation type="submission" date="2020-06" db="EMBL/GenBank/DDBJ databases">
        <authorList>
            <person name="Li T."/>
            <person name="Hu X."/>
            <person name="Zhang T."/>
            <person name="Song X."/>
            <person name="Zhang H."/>
            <person name="Dai N."/>
            <person name="Sheng W."/>
            <person name="Hou X."/>
            <person name="Wei L."/>
        </authorList>
    </citation>
    <scope>NUCLEOTIDE SEQUENCE</scope>
    <source>
        <strain evidence="1">KEN1</strain>
        <tissue evidence="1">Leaf</tissue>
    </source>
</reference>
<dbReference type="AlphaFoldDB" id="A0AAW2TPJ2"/>
<dbReference type="EMBL" id="JACGWN010000014">
    <property type="protein sequence ID" value="KAL0406652.1"/>
    <property type="molecule type" value="Genomic_DNA"/>
</dbReference>
<dbReference type="InterPro" id="IPR023213">
    <property type="entry name" value="CAT-like_dom_sf"/>
</dbReference>
<dbReference type="Gene3D" id="3.30.559.10">
    <property type="entry name" value="Chloramphenicol acetyltransferase-like domain"/>
    <property type="match status" value="1"/>
</dbReference>
<reference evidence="1" key="2">
    <citation type="journal article" date="2024" name="Plant">
        <title>Genomic evolution and insights into agronomic trait innovations of Sesamum species.</title>
        <authorList>
            <person name="Miao H."/>
            <person name="Wang L."/>
            <person name="Qu L."/>
            <person name="Liu H."/>
            <person name="Sun Y."/>
            <person name="Le M."/>
            <person name="Wang Q."/>
            <person name="Wei S."/>
            <person name="Zheng Y."/>
            <person name="Lin W."/>
            <person name="Duan Y."/>
            <person name="Cao H."/>
            <person name="Xiong S."/>
            <person name="Wang X."/>
            <person name="Wei L."/>
            <person name="Li C."/>
            <person name="Ma Q."/>
            <person name="Ju M."/>
            <person name="Zhao R."/>
            <person name="Li G."/>
            <person name="Mu C."/>
            <person name="Tian Q."/>
            <person name="Mei H."/>
            <person name="Zhang T."/>
            <person name="Gao T."/>
            <person name="Zhang H."/>
        </authorList>
    </citation>
    <scope>NUCLEOTIDE SEQUENCE</scope>
    <source>
        <strain evidence="1">KEN1</strain>
    </source>
</reference>
<proteinExistence type="predicted"/>
<name>A0AAW2TPJ2_9LAMI</name>